<dbReference type="AlphaFoldDB" id="A0A8W7PP68"/>
<reference evidence="1" key="1">
    <citation type="submission" date="2022-08" db="UniProtKB">
        <authorList>
            <consortium name="EnsemblMetazoa"/>
        </authorList>
    </citation>
    <scope>IDENTIFICATION</scope>
</reference>
<organism evidence="1">
    <name type="scientific">Anopheles coluzzii</name>
    <name type="common">African malaria mosquito</name>
    <dbReference type="NCBI Taxonomy" id="1518534"/>
    <lineage>
        <taxon>Eukaryota</taxon>
        <taxon>Metazoa</taxon>
        <taxon>Ecdysozoa</taxon>
        <taxon>Arthropoda</taxon>
        <taxon>Hexapoda</taxon>
        <taxon>Insecta</taxon>
        <taxon>Pterygota</taxon>
        <taxon>Neoptera</taxon>
        <taxon>Endopterygota</taxon>
        <taxon>Diptera</taxon>
        <taxon>Nematocera</taxon>
        <taxon>Culicoidea</taxon>
        <taxon>Culicidae</taxon>
        <taxon>Anophelinae</taxon>
        <taxon>Anopheles</taxon>
    </lineage>
</organism>
<accession>A0A8W7PP68</accession>
<dbReference type="EnsemblMetazoa" id="ACOM034806-RA">
    <property type="protein sequence ID" value="ACOM034806-PA.1"/>
    <property type="gene ID" value="ACOM034806"/>
</dbReference>
<sequence>MYGKPCTPECGRRFLGRFAHCSRLSVQIFRGGHQLVRCQIRIGERQLAKRCFLLVPGEVPCSRFEDAVVEATVLEFLERFERAVAATSWACFLAILFEWYFFTSVDVMCPGKGCGFSSIPPLAFDRSSNPASAGIITSSSLTLPAVTSVLLEPLDLTSNTK</sequence>
<evidence type="ECO:0000313" key="1">
    <source>
        <dbReference type="EnsemblMetazoa" id="ACOM034806-PA.1"/>
    </source>
</evidence>
<dbReference type="Proteomes" id="UP000075882">
    <property type="component" value="Unassembled WGS sequence"/>
</dbReference>
<protein>
    <submittedName>
        <fullName evidence="1">Uncharacterized protein</fullName>
    </submittedName>
</protein>
<name>A0A8W7PP68_ANOCL</name>
<proteinExistence type="predicted"/>